<dbReference type="EMBL" id="JAAHCF010002216">
    <property type="protein sequence ID" value="KAK8140612.1"/>
    <property type="molecule type" value="Genomic_DNA"/>
</dbReference>
<reference evidence="2 3" key="1">
    <citation type="submission" date="2020-02" db="EMBL/GenBank/DDBJ databases">
        <title>Comparative genomics of the hypocrealean fungal genus Beauvera.</title>
        <authorList>
            <person name="Showalter D.N."/>
            <person name="Bushley K.E."/>
            <person name="Rehner S.A."/>
        </authorList>
    </citation>
    <scope>NUCLEOTIDE SEQUENCE [LARGE SCALE GENOMIC DNA]</scope>
    <source>
        <strain evidence="2 3">ARSEF4384</strain>
    </source>
</reference>
<keyword evidence="3" id="KW-1185">Reference proteome</keyword>
<feature type="non-terminal residue" evidence="2">
    <location>
        <position position="136"/>
    </location>
</feature>
<protein>
    <submittedName>
        <fullName evidence="2">Uncharacterized protein</fullName>
    </submittedName>
</protein>
<feature type="compositionally biased region" description="Basic residues" evidence="1">
    <location>
        <begin position="8"/>
        <end position="25"/>
    </location>
</feature>
<comment type="caution">
    <text evidence="2">The sequence shown here is derived from an EMBL/GenBank/DDBJ whole genome shotgun (WGS) entry which is preliminary data.</text>
</comment>
<feature type="compositionally biased region" description="Basic residues" evidence="1">
    <location>
        <begin position="69"/>
        <end position="98"/>
    </location>
</feature>
<evidence type="ECO:0000313" key="2">
    <source>
        <dbReference type="EMBL" id="KAK8140612.1"/>
    </source>
</evidence>
<name>A0AAW0REL7_9HYPO</name>
<evidence type="ECO:0000256" key="1">
    <source>
        <dbReference type="SAM" id="MobiDB-lite"/>
    </source>
</evidence>
<sequence>RPVSLHARLGRGAHPRAHHPQRHRLVAGPAHHVLDALADARAPRVRLRPGHGRHEQPPGAPPLPDVRPGARRPARRRPRPRLAGAVRRRRGAARRRADRRGAGQGGAADEKRDVRAVCRRGSVRHDGGRRGRPGRR</sequence>
<feature type="region of interest" description="Disordered" evidence="1">
    <location>
        <begin position="39"/>
        <end position="136"/>
    </location>
</feature>
<organism evidence="2 3">
    <name type="scientific">Beauveria asiatica</name>
    <dbReference type="NCBI Taxonomy" id="1069075"/>
    <lineage>
        <taxon>Eukaryota</taxon>
        <taxon>Fungi</taxon>
        <taxon>Dikarya</taxon>
        <taxon>Ascomycota</taxon>
        <taxon>Pezizomycotina</taxon>
        <taxon>Sordariomycetes</taxon>
        <taxon>Hypocreomycetidae</taxon>
        <taxon>Hypocreales</taxon>
        <taxon>Cordycipitaceae</taxon>
        <taxon>Beauveria</taxon>
    </lineage>
</organism>
<dbReference type="AlphaFoldDB" id="A0AAW0REL7"/>
<dbReference type="Proteomes" id="UP001397290">
    <property type="component" value="Unassembled WGS sequence"/>
</dbReference>
<feature type="region of interest" description="Disordered" evidence="1">
    <location>
        <begin position="1"/>
        <end position="27"/>
    </location>
</feature>
<evidence type="ECO:0000313" key="3">
    <source>
        <dbReference type="Proteomes" id="UP001397290"/>
    </source>
</evidence>
<gene>
    <name evidence="2" type="ORF">G3M48_003372</name>
</gene>
<feature type="non-terminal residue" evidence="2">
    <location>
        <position position="1"/>
    </location>
</feature>
<accession>A0AAW0REL7</accession>
<proteinExistence type="predicted"/>